<dbReference type="EMBL" id="FRAU01000003">
    <property type="protein sequence ID" value="SHK50552.1"/>
    <property type="molecule type" value="Genomic_DNA"/>
</dbReference>
<dbReference type="PANTHER" id="PTHR43335">
    <property type="entry name" value="ABC TRANSPORTER, ATP-BINDING PROTEIN"/>
    <property type="match status" value="1"/>
</dbReference>
<gene>
    <name evidence="6" type="ORF">SAMN04488087_1312</name>
</gene>
<dbReference type="Proteomes" id="UP000185812">
    <property type="component" value="Unassembled WGS sequence"/>
</dbReference>
<organism evidence="6 7">
    <name type="scientific">Rhodothermus profundi</name>
    <dbReference type="NCBI Taxonomy" id="633813"/>
    <lineage>
        <taxon>Bacteria</taxon>
        <taxon>Pseudomonadati</taxon>
        <taxon>Rhodothermota</taxon>
        <taxon>Rhodothermia</taxon>
        <taxon>Rhodothermales</taxon>
        <taxon>Rhodothermaceae</taxon>
        <taxon>Rhodothermus</taxon>
    </lineage>
</organism>
<keyword evidence="3" id="KW-0547">Nucleotide-binding</keyword>
<feature type="domain" description="ABC transporter" evidence="5">
    <location>
        <begin position="4"/>
        <end position="238"/>
    </location>
</feature>
<dbReference type="PROSITE" id="PS50893">
    <property type="entry name" value="ABC_TRANSPORTER_2"/>
    <property type="match status" value="1"/>
</dbReference>
<evidence type="ECO:0000259" key="5">
    <source>
        <dbReference type="PROSITE" id="PS50893"/>
    </source>
</evidence>
<dbReference type="Pfam" id="PF00005">
    <property type="entry name" value="ABC_tran"/>
    <property type="match status" value="1"/>
</dbReference>
<sequence>MPVIEARALTKVYRTGLLRKKRRALDTLNLKVEAGEIFALVGPNGAGKTTFVKLALGLLFPTSGEVLLNGRPPTVPETRASVGFLPERFSVPGYLKAEQVLRFFGELSGLRGRRLQQRIDAVLEWVDLRAERRTPVKAFSRGMLQRLGLAQALLHDPDLLILDEPTGGLDPIARHGFRALIRRLNEAGKTIFLNTHLIDEVARMAHRVGILNKGRLIQVGSVATLLQDADDLETVIVRLLHRHADIL</sequence>
<dbReference type="InterPro" id="IPR003593">
    <property type="entry name" value="AAA+_ATPase"/>
</dbReference>
<protein>
    <submittedName>
        <fullName evidence="6">ABC-2 type transport system ATP-binding protein</fullName>
    </submittedName>
</protein>
<reference evidence="7" key="1">
    <citation type="submission" date="2016-11" db="EMBL/GenBank/DDBJ databases">
        <authorList>
            <person name="Varghese N."/>
            <person name="Submissions S."/>
        </authorList>
    </citation>
    <scope>NUCLEOTIDE SEQUENCE [LARGE SCALE GENOMIC DNA]</scope>
    <source>
        <strain evidence="7">DSM 22212</strain>
    </source>
</reference>
<dbReference type="RefSeq" id="WP_072715155.1">
    <property type="nucleotide sequence ID" value="NZ_FRAU01000003.1"/>
</dbReference>
<dbReference type="SMART" id="SM00382">
    <property type="entry name" value="AAA"/>
    <property type="match status" value="1"/>
</dbReference>
<dbReference type="Gene3D" id="3.40.50.300">
    <property type="entry name" value="P-loop containing nucleotide triphosphate hydrolases"/>
    <property type="match status" value="1"/>
</dbReference>
<evidence type="ECO:0000256" key="2">
    <source>
        <dbReference type="ARBA" id="ARBA00022448"/>
    </source>
</evidence>
<dbReference type="AlphaFoldDB" id="A0A1M6T0L7"/>
<evidence type="ECO:0000313" key="7">
    <source>
        <dbReference type="Proteomes" id="UP000185812"/>
    </source>
</evidence>
<dbReference type="PANTHER" id="PTHR43335:SF2">
    <property type="entry name" value="ABC TRANSPORTER, ATP-BINDING PROTEIN"/>
    <property type="match status" value="1"/>
</dbReference>
<dbReference type="GO" id="GO:0016887">
    <property type="term" value="F:ATP hydrolysis activity"/>
    <property type="evidence" value="ECO:0007669"/>
    <property type="project" value="InterPro"/>
</dbReference>
<evidence type="ECO:0000256" key="4">
    <source>
        <dbReference type="ARBA" id="ARBA00022840"/>
    </source>
</evidence>
<keyword evidence="7" id="KW-1185">Reference proteome</keyword>
<dbReference type="CDD" id="cd03230">
    <property type="entry name" value="ABC_DR_subfamily_A"/>
    <property type="match status" value="1"/>
</dbReference>
<proteinExistence type="inferred from homology"/>
<dbReference type="InterPro" id="IPR003439">
    <property type="entry name" value="ABC_transporter-like_ATP-bd"/>
</dbReference>
<keyword evidence="2" id="KW-0813">Transport</keyword>
<dbReference type="GO" id="GO:0005524">
    <property type="term" value="F:ATP binding"/>
    <property type="evidence" value="ECO:0007669"/>
    <property type="project" value="UniProtKB-KW"/>
</dbReference>
<dbReference type="SUPFAM" id="SSF52540">
    <property type="entry name" value="P-loop containing nucleoside triphosphate hydrolases"/>
    <property type="match status" value="1"/>
</dbReference>
<keyword evidence="4 6" id="KW-0067">ATP-binding</keyword>
<evidence type="ECO:0000256" key="1">
    <source>
        <dbReference type="ARBA" id="ARBA00005417"/>
    </source>
</evidence>
<comment type="similarity">
    <text evidence="1">Belongs to the ABC transporter superfamily.</text>
</comment>
<accession>A0A1M6T0L7</accession>
<dbReference type="STRING" id="633813.SAMN04488087_1312"/>
<dbReference type="OrthoDB" id="9785229at2"/>
<evidence type="ECO:0000256" key="3">
    <source>
        <dbReference type="ARBA" id="ARBA00022741"/>
    </source>
</evidence>
<dbReference type="InterPro" id="IPR027417">
    <property type="entry name" value="P-loop_NTPase"/>
</dbReference>
<evidence type="ECO:0000313" key="6">
    <source>
        <dbReference type="EMBL" id="SHK50552.1"/>
    </source>
</evidence>
<name>A0A1M6T0L7_9BACT</name>